<dbReference type="Pfam" id="PF00270">
    <property type="entry name" value="DEAD"/>
    <property type="match status" value="1"/>
</dbReference>
<evidence type="ECO:0000256" key="1">
    <source>
        <dbReference type="ARBA" id="ARBA00022741"/>
    </source>
</evidence>
<dbReference type="Pfam" id="PF00271">
    <property type="entry name" value="Helicase_C"/>
    <property type="match status" value="1"/>
</dbReference>
<reference evidence="5 6" key="1">
    <citation type="submission" date="2023-05" db="EMBL/GenBank/DDBJ databases">
        <title>Corynebacterium suedekumii sp. nov. and Corynebacterium breve sp. nov. isolated from raw cow's milk.</title>
        <authorList>
            <person name="Baer M.K."/>
            <person name="Mehl L."/>
            <person name="Hellmuth R."/>
            <person name="Marke G."/>
            <person name="Lipski A."/>
        </authorList>
    </citation>
    <scope>NUCLEOTIDE SEQUENCE [LARGE SCALE GENOMIC DNA]</scope>
    <source>
        <strain evidence="5 6">R4</strain>
    </source>
</reference>
<dbReference type="Gene3D" id="3.40.50.300">
    <property type="entry name" value="P-loop containing nucleotide triphosphate hydrolases"/>
    <property type="match status" value="2"/>
</dbReference>
<feature type="domain" description="Helicase ATP-binding" evidence="3">
    <location>
        <begin position="17"/>
        <end position="196"/>
    </location>
</feature>
<dbReference type="EMBL" id="CP126969">
    <property type="protein sequence ID" value="WIM67647.1"/>
    <property type="molecule type" value="Genomic_DNA"/>
</dbReference>
<dbReference type="PROSITE" id="PS51192">
    <property type="entry name" value="HELICASE_ATP_BIND_1"/>
    <property type="match status" value="1"/>
</dbReference>
<name>A0ABY8VE83_9CORY</name>
<keyword evidence="6" id="KW-1185">Reference proteome</keyword>
<dbReference type="SUPFAM" id="SSF52540">
    <property type="entry name" value="P-loop containing nucleoside triphosphate hydrolases"/>
    <property type="match status" value="1"/>
</dbReference>
<protein>
    <submittedName>
        <fullName evidence="5">DEAD/DEAH box helicase</fullName>
    </submittedName>
</protein>
<dbReference type="InterPro" id="IPR001650">
    <property type="entry name" value="Helicase_C-like"/>
</dbReference>
<dbReference type="Proteomes" id="UP001225598">
    <property type="component" value="Chromosome"/>
</dbReference>
<dbReference type="SMART" id="SM00487">
    <property type="entry name" value="DEXDc"/>
    <property type="match status" value="1"/>
</dbReference>
<keyword evidence="1" id="KW-0547">Nucleotide-binding</keyword>
<dbReference type="InterPro" id="IPR052511">
    <property type="entry name" value="ATP-dep_Helicase"/>
</dbReference>
<feature type="domain" description="Helicase C-terminal" evidence="4">
    <location>
        <begin position="225"/>
        <end position="375"/>
    </location>
</feature>
<evidence type="ECO:0000259" key="4">
    <source>
        <dbReference type="PROSITE" id="PS51194"/>
    </source>
</evidence>
<dbReference type="InterPro" id="IPR011545">
    <property type="entry name" value="DEAD/DEAH_box_helicase_dom"/>
</dbReference>
<organism evidence="5 6">
    <name type="scientific">Corynebacterium breve</name>
    <dbReference type="NCBI Taxonomy" id="3049799"/>
    <lineage>
        <taxon>Bacteria</taxon>
        <taxon>Bacillati</taxon>
        <taxon>Actinomycetota</taxon>
        <taxon>Actinomycetes</taxon>
        <taxon>Mycobacteriales</taxon>
        <taxon>Corynebacteriaceae</taxon>
        <taxon>Corynebacterium</taxon>
    </lineage>
</organism>
<dbReference type="SMART" id="SM00490">
    <property type="entry name" value="HELICc"/>
    <property type="match status" value="1"/>
</dbReference>
<dbReference type="PANTHER" id="PTHR47962:SF5">
    <property type="entry name" value="ATP-DEPENDENT HELICASE LHR-RELATED"/>
    <property type="match status" value="1"/>
</dbReference>
<evidence type="ECO:0000259" key="3">
    <source>
        <dbReference type="PROSITE" id="PS51192"/>
    </source>
</evidence>
<dbReference type="PROSITE" id="PS51194">
    <property type="entry name" value="HELICASE_CTER"/>
    <property type="match status" value="1"/>
</dbReference>
<dbReference type="InterPro" id="IPR014001">
    <property type="entry name" value="Helicase_ATP-bd"/>
</dbReference>
<keyword evidence="5" id="KW-0347">Helicase</keyword>
<keyword evidence="2" id="KW-0067">ATP-binding</keyword>
<gene>
    <name evidence="5" type="ORF">QP027_11265</name>
</gene>
<dbReference type="RefSeq" id="WP_284824888.1">
    <property type="nucleotide sequence ID" value="NZ_CP126969.1"/>
</dbReference>
<keyword evidence="5" id="KW-0378">Hydrolase</keyword>
<dbReference type="InterPro" id="IPR027417">
    <property type="entry name" value="P-loop_NTPase"/>
</dbReference>
<evidence type="ECO:0000313" key="6">
    <source>
        <dbReference type="Proteomes" id="UP001225598"/>
    </source>
</evidence>
<proteinExistence type="predicted"/>
<dbReference type="PANTHER" id="PTHR47962">
    <property type="entry name" value="ATP-DEPENDENT HELICASE LHR-RELATED-RELATED"/>
    <property type="match status" value="1"/>
</dbReference>
<dbReference type="CDD" id="cd17922">
    <property type="entry name" value="DEXHc_LHR-like"/>
    <property type="match status" value="1"/>
</dbReference>
<dbReference type="GO" id="GO:0004386">
    <property type="term" value="F:helicase activity"/>
    <property type="evidence" value="ECO:0007669"/>
    <property type="project" value="UniProtKB-KW"/>
</dbReference>
<sequence>MSTLGWPGLRPLQEATVEPLIAGEDAILLAPTAGGKTEAASFPILTRMAQEEWTGVSVIYVCPLKALLNNLAPRLSKYAAWLGRSVAVWHGDIGQSERKRIVRERPDILLTTPESLESMMVSRGVDDSELFHGLNAVIIDEVHAFAGDDRGWHLSAVLSRLEASVGRPLQRIGMSATVGNPETLLDWLQGGHTNRVGSVIAPGMTIGGTPAPADLIVDYVEDLNKVAKLLSLLHAGEKRLVFVDSRRRAEELAAALREKKQTVFLSHSSLSAGERKRSEQAFAEARNCFIVATSTLELGIDVGDLDRVIQIGTPRTVSSFLQRLGRTGRRSGSTRNCLFIATDDDELLATLGMLSAWSTGYVEPVTPPPAPRHLAVQQFLAAALHRGAIIRNDWPTLWASTPLMSEVSLEMDADQILDYLVNEGFLEVDGPYAFIGENAEANFGRRHFMELLSAFSTSPIFTVYEGRREIGTVEDRILAATEDNAVLVLALAGRNWLVNNIDWRRRRVYVEPAEQKGIAKWGFLGPTFGEAVAQGMRSVVLGVVPDGVTLTGRATEALASVRAYFRPTVSETGPVFVETDEGFEWFTWAGGANNSAYIAAFGAGLGPQLADPSQRVNHASVRLLPGVQPAEAQARVSEWEKIPVPERPLPSVSIDALRGLKFSAALPMSWAAHTMGRRLVTE</sequence>
<accession>A0ABY8VE83</accession>
<evidence type="ECO:0000313" key="5">
    <source>
        <dbReference type="EMBL" id="WIM67647.1"/>
    </source>
</evidence>
<evidence type="ECO:0000256" key="2">
    <source>
        <dbReference type="ARBA" id="ARBA00022840"/>
    </source>
</evidence>